<keyword evidence="3 6" id="KW-0732">Signal</keyword>
<dbReference type="SUPFAM" id="SSF47565">
    <property type="entry name" value="Insect pheromone/odorant-binding proteins"/>
    <property type="match status" value="1"/>
</dbReference>
<evidence type="ECO:0000313" key="7">
    <source>
        <dbReference type="EMBL" id="AAF06126.1"/>
    </source>
</evidence>
<reference evidence="7" key="1">
    <citation type="journal article" date="2000" name="J. Mol. Evol.">
        <title>Do pheromone binding proteins converge in amino acid sequence when pheromones converge?</title>
        <authorList>
            <person name="Willett C.S."/>
        </authorList>
    </citation>
    <scope>NUCLEOTIDE SEQUENCE</scope>
    <source>
        <strain evidence="7">AvelE</strain>
    </source>
</reference>
<dbReference type="InterPro" id="IPR036728">
    <property type="entry name" value="PBP_GOBP_sf"/>
</dbReference>
<evidence type="ECO:0000256" key="3">
    <source>
        <dbReference type="ARBA" id="ARBA00022729"/>
    </source>
</evidence>
<organism evidence="7">
    <name type="scientific">Argyrotaenia velutinana</name>
    <name type="common">redbanded leafroller</name>
    <dbReference type="NCBI Taxonomy" id="106492"/>
    <lineage>
        <taxon>Eukaryota</taxon>
        <taxon>Metazoa</taxon>
        <taxon>Ecdysozoa</taxon>
        <taxon>Arthropoda</taxon>
        <taxon>Hexapoda</taxon>
        <taxon>Insecta</taxon>
        <taxon>Pterygota</taxon>
        <taxon>Neoptera</taxon>
        <taxon>Endopterygota</taxon>
        <taxon>Lepidoptera</taxon>
        <taxon>Glossata</taxon>
        <taxon>Ditrysia</taxon>
        <taxon>Tortricoidea</taxon>
        <taxon>Tortricidae</taxon>
        <taxon>Tortricinae</taxon>
        <taxon>Argyrotaenia</taxon>
    </lineage>
</organism>
<dbReference type="PRINTS" id="PR00484">
    <property type="entry name" value="PBPGOBP"/>
</dbReference>
<feature type="disulfide bond" evidence="5">
    <location>
        <begin position="73"/>
        <end position="130"/>
    </location>
</feature>
<dbReference type="InterPro" id="IPR006072">
    <property type="entry name" value="Odorant/phero-bd_Lep"/>
</dbReference>
<evidence type="ECO:0000256" key="6">
    <source>
        <dbReference type="SAM" id="SignalP"/>
    </source>
</evidence>
<dbReference type="InterPro" id="IPR006170">
    <property type="entry name" value="PBP/GOBP"/>
</dbReference>
<evidence type="ECO:0000256" key="2">
    <source>
        <dbReference type="ARBA" id="ARBA00022448"/>
    </source>
</evidence>
<dbReference type="PIRSF" id="PIRSF015604">
    <property type="entry name" value="Odorant/phero_bd"/>
    <property type="match status" value="1"/>
</dbReference>
<name>Q9U6T1_9NEOP</name>
<dbReference type="FunFam" id="1.10.238.20:FF:000018">
    <property type="entry name" value="General odorant-binding protein 1"/>
    <property type="match status" value="1"/>
</dbReference>
<keyword evidence="4 5" id="KW-1015">Disulfide bond</keyword>
<gene>
    <name evidence="7" type="primary">PBP</name>
</gene>
<keyword evidence="2" id="KW-0813">Transport</keyword>
<feature type="disulfide bond" evidence="5">
    <location>
        <begin position="42"/>
        <end position="77"/>
    </location>
</feature>
<dbReference type="SMART" id="SM00708">
    <property type="entry name" value="PhBP"/>
    <property type="match status" value="1"/>
</dbReference>
<proteinExistence type="inferred from homology"/>
<feature type="chain" id="PRO_5004338200" evidence="6">
    <location>
        <begin position="24"/>
        <end position="164"/>
    </location>
</feature>
<feature type="disulfide bond" evidence="5">
    <location>
        <begin position="119"/>
        <end position="139"/>
    </location>
</feature>
<dbReference type="Gene3D" id="1.10.238.20">
    <property type="entry name" value="Pheromone/general odorant binding protein domain"/>
    <property type="match status" value="1"/>
</dbReference>
<accession>Q9U6T1</accession>
<dbReference type="EMBL" id="AF177641">
    <property type="protein sequence ID" value="AAF06126.1"/>
    <property type="molecule type" value="Genomic_DNA"/>
</dbReference>
<sequence length="164" mass="18587">MLKQNKLVLFAVVYLAIQQKVESSQDVIKGMTLNFRKGLDECKKEMNLPDSINADFYNFWKDDHVLSNRDTGCAIMCLSSKLELVSDGKLHHGNTFDYAKQHGADETVAQQLVDLIHSCEKSLPDLEDPCMKVLEWAKCFKTEIHKLNWAPSVEVLAAEMLAEV</sequence>
<dbReference type="AlphaFoldDB" id="Q9U6T1"/>
<comment type="similarity">
    <text evidence="1">Belongs to the PBP/GOBP family.</text>
</comment>
<dbReference type="CDD" id="cd23992">
    <property type="entry name" value="PBP_GOBP"/>
    <property type="match status" value="1"/>
</dbReference>
<dbReference type="Pfam" id="PF01395">
    <property type="entry name" value="PBP_GOBP"/>
    <property type="match status" value="1"/>
</dbReference>
<evidence type="ECO:0000256" key="4">
    <source>
        <dbReference type="ARBA" id="ARBA00023157"/>
    </source>
</evidence>
<dbReference type="GO" id="GO:0005549">
    <property type="term" value="F:odorant binding"/>
    <property type="evidence" value="ECO:0007669"/>
    <property type="project" value="InterPro"/>
</dbReference>
<evidence type="ECO:0000256" key="5">
    <source>
        <dbReference type="PIRSR" id="PIRSR015604-1"/>
    </source>
</evidence>
<protein>
    <submittedName>
        <fullName evidence="7">Pheromone binding protein</fullName>
    </submittedName>
</protein>
<feature type="signal peptide" evidence="6">
    <location>
        <begin position="1"/>
        <end position="23"/>
    </location>
</feature>
<evidence type="ECO:0000256" key="1">
    <source>
        <dbReference type="ARBA" id="ARBA00008098"/>
    </source>
</evidence>